<accession>A0ABP9CR22</accession>
<keyword evidence="3" id="KW-1185">Reference proteome</keyword>
<dbReference type="InterPro" id="IPR036514">
    <property type="entry name" value="SGNH_hydro_sf"/>
</dbReference>
<dbReference type="Gene3D" id="3.40.50.1110">
    <property type="entry name" value="SGNH hydrolase"/>
    <property type="match status" value="1"/>
</dbReference>
<evidence type="ECO:0000259" key="1">
    <source>
        <dbReference type="Pfam" id="PF13472"/>
    </source>
</evidence>
<proteinExistence type="predicted"/>
<dbReference type="Proteomes" id="UP001501433">
    <property type="component" value="Unassembled WGS sequence"/>
</dbReference>
<dbReference type="GO" id="GO:0016787">
    <property type="term" value="F:hydrolase activity"/>
    <property type="evidence" value="ECO:0007669"/>
    <property type="project" value="UniProtKB-KW"/>
</dbReference>
<evidence type="ECO:0000313" key="2">
    <source>
        <dbReference type="EMBL" id="GAA4813019.1"/>
    </source>
</evidence>
<name>A0ABP9CR22_9FLAO</name>
<keyword evidence="2" id="KW-0378">Hydrolase</keyword>
<reference evidence="3" key="1">
    <citation type="journal article" date="2019" name="Int. J. Syst. Evol. Microbiol.">
        <title>The Global Catalogue of Microorganisms (GCM) 10K type strain sequencing project: providing services to taxonomists for standard genome sequencing and annotation.</title>
        <authorList>
            <consortium name="The Broad Institute Genomics Platform"/>
            <consortium name="The Broad Institute Genome Sequencing Center for Infectious Disease"/>
            <person name="Wu L."/>
            <person name="Ma J."/>
        </authorList>
    </citation>
    <scope>NUCLEOTIDE SEQUENCE [LARGE SCALE GENOMIC DNA]</scope>
    <source>
        <strain evidence="3">JCM 18325</strain>
    </source>
</reference>
<dbReference type="Pfam" id="PF13472">
    <property type="entry name" value="Lipase_GDSL_2"/>
    <property type="match status" value="1"/>
</dbReference>
<protein>
    <submittedName>
        <fullName evidence="2">SGNH/GDSL hydrolase family protein</fullName>
    </submittedName>
</protein>
<feature type="domain" description="SGNH hydrolase-type esterase" evidence="1">
    <location>
        <begin position="66"/>
        <end position="219"/>
    </location>
</feature>
<comment type="caution">
    <text evidence="2">The sequence shown here is derived from an EMBL/GenBank/DDBJ whole genome shotgun (WGS) entry which is preliminary data.</text>
</comment>
<organism evidence="2 3">
    <name type="scientific">Litoribaculum gwangyangense</name>
    <dbReference type="NCBI Taxonomy" id="1130722"/>
    <lineage>
        <taxon>Bacteria</taxon>
        <taxon>Pseudomonadati</taxon>
        <taxon>Bacteroidota</taxon>
        <taxon>Flavobacteriia</taxon>
        <taxon>Flavobacteriales</taxon>
        <taxon>Flavobacteriaceae</taxon>
        <taxon>Litoribaculum</taxon>
    </lineage>
</organism>
<dbReference type="PANTHER" id="PTHR30383">
    <property type="entry name" value="THIOESTERASE 1/PROTEASE 1/LYSOPHOSPHOLIPASE L1"/>
    <property type="match status" value="1"/>
</dbReference>
<dbReference type="SUPFAM" id="SSF52266">
    <property type="entry name" value="SGNH hydrolase"/>
    <property type="match status" value="1"/>
</dbReference>
<dbReference type="EMBL" id="BAABJW010000003">
    <property type="protein sequence ID" value="GAA4813019.1"/>
    <property type="molecule type" value="Genomic_DNA"/>
</dbReference>
<dbReference type="PANTHER" id="PTHR30383:SF5">
    <property type="entry name" value="SGNH HYDROLASE-TYPE ESTERASE DOMAIN-CONTAINING PROTEIN"/>
    <property type="match status" value="1"/>
</dbReference>
<evidence type="ECO:0000313" key="3">
    <source>
        <dbReference type="Proteomes" id="UP001501433"/>
    </source>
</evidence>
<sequence length="232" mass="26500">MIVVGFQACSQNEIISLDDGQEVDLNALYPDNNVVISTHTEFTRTHYPIRIAEFKEHPLEFKDIVFLGNSITEQGGDWCLRLNNPRVKNRGIAGDTTDGVLARLEEIIYYEPQQVFILIGINDLFRDDMTAEKVFNNILKIVNKIKSGSKETNIFVQTVLPTSTLLLKEKIQQTNALLLEAEKNQPYQIIPLHNHFATSDDLMNMELSEDGVHLNENGYIRWVDNIINKVKK</sequence>
<gene>
    <name evidence="2" type="ORF">GCM10023330_20780</name>
</gene>
<dbReference type="InterPro" id="IPR051532">
    <property type="entry name" value="Ester_Hydrolysis_Enzymes"/>
</dbReference>
<dbReference type="InterPro" id="IPR013830">
    <property type="entry name" value="SGNH_hydro"/>
</dbReference>